<feature type="transmembrane region" description="Helical" evidence="6">
    <location>
        <begin position="103"/>
        <end position="121"/>
    </location>
</feature>
<keyword evidence="4 6" id="KW-1133">Transmembrane helix</keyword>
<feature type="transmembrane region" description="Helical" evidence="6">
    <location>
        <begin position="28"/>
        <end position="48"/>
    </location>
</feature>
<keyword evidence="5 6" id="KW-0472">Membrane</keyword>
<dbReference type="InterPro" id="IPR005828">
    <property type="entry name" value="MFS_sugar_transport-like"/>
</dbReference>
<dbReference type="Gene3D" id="1.20.1250.20">
    <property type="entry name" value="MFS general substrate transporter like domains"/>
    <property type="match status" value="1"/>
</dbReference>
<feature type="transmembrane region" description="Helical" evidence="6">
    <location>
        <begin position="192"/>
        <end position="216"/>
    </location>
</feature>
<evidence type="ECO:0000313" key="9">
    <source>
        <dbReference type="Proteomes" id="UP000279236"/>
    </source>
</evidence>
<evidence type="ECO:0000256" key="4">
    <source>
        <dbReference type="ARBA" id="ARBA00022989"/>
    </source>
</evidence>
<feature type="transmembrane region" description="Helical" evidence="6">
    <location>
        <begin position="419"/>
        <end position="439"/>
    </location>
</feature>
<sequence length="517" mass="57410">MSPAHNMSPKPWTEWENNTNKYWWKDKGLRLCVANVAILFLGCFSNGYDGVLINGLQVLPSWQTRFAPSSATLGLIVTSYYFPGVIMPYVFQSLCDRFGRRPVVALGSLIGIFGSLLGGLGNSLGTFIAARVLVGTAFFCNLVAIPSLVAETAHPRFRATATASFSNVYFLGTAVAGWVNFGVTYFDSDWAWRIPFILQCLGCVPIVIWACTPWMVESPRWLVSRGREEDAHRLLAKLHANGDMDDELVVMELCEIKEMVTFENGLPTGVEPYLAFFQTKGNRLRIFLCVFLSFSMAMAGNNILGSYLGQVLVMCGVTGALTLQGIVCGLTMWLLLVSMVTCLYIERFGRRRLYMVTITIMTVSMGVQIAFMAVTAEHPNVGKGAIATIFIFMTAYSVGPNPIWLLYLTEMLPFELRTAGIAVATFTFAIWTIFGNYIVPIAFAHIGYKYYYVPLAVNIVSLVIFFLYVKETKGRTLEEMAQVFDGPTVHRSVADKEGGYAQNAARSVEKLEVEHKE</sequence>
<feature type="transmembrane region" description="Helical" evidence="6">
    <location>
        <begin position="451"/>
        <end position="469"/>
    </location>
</feature>
<comment type="subcellular location">
    <subcellularLocation>
        <location evidence="1">Membrane</location>
        <topology evidence="1">Multi-pass membrane protein</topology>
    </subcellularLocation>
</comment>
<evidence type="ECO:0000256" key="6">
    <source>
        <dbReference type="SAM" id="Phobius"/>
    </source>
</evidence>
<dbReference type="AlphaFoldDB" id="A0A427Y5J9"/>
<feature type="transmembrane region" description="Helical" evidence="6">
    <location>
        <begin position="68"/>
        <end position="91"/>
    </location>
</feature>
<dbReference type="GO" id="GO:0005351">
    <property type="term" value="F:carbohydrate:proton symporter activity"/>
    <property type="evidence" value="ECO:0007669"/>
    <property type="project" value="TreeGrafter"/>
</dbReference>
<dbReference type="InterPro" id="IPR020846">
    <property type="entry name" value="MFS_dom"/>
</dbReference>
<dbReference type="RefSeq" id="XP_028479154.1">
    <property type="nucleotide sequence ID" value="XM_028620182.1"/>
</dbReference>
<dbReference type="OrthoDB" id="4142200at2759"/>
<feature type="transmembrane region" description="Helical" evidence="6">
    <location>
        <begin position="168"/>
        <end position="186"/>
    </location>
</feature>
<dbReference type="EMBL" id="RSCE01000002">
    <property type="protein sequence ID" value="RSH86369.1"/>
    <property type="molecule type" value="Genomic_DNA"/>
</dbReference>
<evidence type="ECO:0000256" key="3">
    <source>
        <dbReference type="ARBA" id="ARBA00022692"/>
    </source>
</evidence>
<name>A0A427Y5J9_9TREE</name>
<feature type="transmembrane region" description="Helical" evidence="6">
    <location>
        <begin position="352"/>
        <end position="373"/>
    </location>
</feature>
<feature type="transmembrane region" description="Helical" evidence="6">
    <location>
        <begin position="127"/>
        <end position="148"/>
    </location>
</feature>
<evidence type="ECO:0000256" key="5">
    <source>
        <dbReference type="ARBA" id="ARBA00023136"/>
    </source>
</evidence>
<gene>
    <name evidence="8" type="ORF">EHS24_004618</name>
</gene>
<keyword evidence="3 6" id="KW-0812">Transmembrane</keyword>
<evidence type="ECO:0000256" key="2">
    <source>
        <dbReference type="ARBA" id="ARBA00010992"/>
    </source>
</evidence>
<dbReference type="GeneID" id="39589161"/>
<dbReference type="PANTHER" id="PTHR48022:SF52">
    <property type="entry name" value="SUGAR TRANSPORTER, PUTATIVE-RELATED"/>
    <property type="match status" value="1"/>
</dbReference>
<dbReference type="InterPro" id="IPR050360">
    <property type="entry name" value="MFS_Sugar_Transporters"/>
</dbReference>
<comment type="similarity">
    <text evidence="2">Belongs to the major facilitator superfamily. Sugar transporter (TC 2.A.1.1) family.</text>
</comment>
<dbReference type="InterPro" id="IPR036259">
    <property type="entry name" value="MFS_trans_sf"/>
</dbReference>
<dbReference type="PANTHER" id="PTHR48022">
    <property type="entry name" value="PLASTIDIC GLUCOSE TRANSPORTER 4"/>
    <property type="match status" value="1"/>
</dbReference>
<dbReference type="SUPFAM" id="SSF103473">
    <property type="entry name" value="MFS general substrate transporter"/>
    <property type="match status" value="1"/>
</dbReference>
<dbReference type="PROSITE" id="PS50850">
    <property type="entry name" value="MFS"/>
    <property type="match status" value="1"/>
</dbReference>
<feature type="transmembrane region" description="Helical" evidence="6">
    <location>
        <begin position="286"/>
        <end position="309"/>
    </location>
</feature>
<evidence type="ECO:0000313" key="8">
    <source>
        <dbReference type="EMBL" id="RSH86369.1"/>
    </source>
</evidence>
<evidence type="ECO:0000256" key="1">
    <source>
        <dbReference type="ARBA" id="ARBA00004141"/>
    </source>
</evidence>
<accession>A0A427Y5J9</accession>
<keyword evidence="9" id="KW-1185">Reference proteome</keyword>
<dbReference type="Pfam" id="PF00083">
    <property type="entry name" value="Sugar_tr"/>
    <property type="match status" value="1"/>
</dbReference>
<organism evidence="8 9">
    <name type="scientific">Apiotrichum porosum</name>
    <dbReference type="NCBI Taxonomy" id="105984"/>
    <lineage>
        <taxon>Eukaryota</taxon>
        <taxon>Fungi</taxon>
        <taxon>Dikarya</taxon>
        <taxon>Basidiomycota</taxon>
        <taxon>Agaricomycotina</taxon>
        <taxon>Tremellomycetes</taxon>
        <taxon>Trichosporonales</taxon>
        <taxon>Trichosporonaceae</taxon>
        <taxon>Apiotrichum</taxon>
    </lineage>
</organism>
<dbReference type="Proteomes" id="UP000279236">
    <property type="component" value="Unassembled WGS sequence"/>
</dbReference>
<dbReference type="GO" id="GO:0016020">
    <property type="term" value="C:membrane"/>
    <property type="evidence" value="ECO:0007669"/>
    <property type="project" value="UniProtKB-SubCell"/>
</dbReference>
<comment type="caution">
    <text evidence="8">The sequence shown here is derived from an EMBL/GenBank/DDBJ whole genome shotgun (WGS) entry which is preliminary data.</text>
</comment>
<proteinExistence type="inferred from homology"/>
<evidence type="ECO:0000259" key="7">
    <source>
        <dbReference type="PROSITE" id="PS50850"/>
    </source>
</evidence>
<feature type="domain" description="Major facilitator superfamily (MFS) profile" evidence="7">
    <location>
        <begin position="35"/>
        <end position="473"/>
    </location>
</feature>
<feature type="transmembrane region" description="Helical" evidence="6">
    <location>
        <begin position="385"/>
        <end position="407"/>
    </location>
</feature>
<reference evidence="8 9" key="1">
    <citation type="submission" date="2018-11" db="EMBL/GenBank/DDBJ databases">
        <title>Genome sequence of Apiotrichum porosum DSM 27194.</title>
        <authorList>
            <person name="Aliyu H."/>
            <person name="Gorte O."/>
            <person name="Ochsenreither K."/>
        </authorList>
    </citation>
    <scope>NUCLEOTIDE SEQUENCE [LARGE SCALE GENOMIC DNA]</scope>
    <source>
        <strain evidence="8 9">DSM 27194</strain>
    </source>
</reference>
<feature type="transmembrane region" description="Helical" evidence="6">
    <location>
        <begin position="321"/>
        <end position="345"/>
    </location>
</feature>
<protein>
    <recommendedName>
        <fullName evidence="7">Major facilitator superfamily (MFS) profile domain-containing protein</fullName>
    </recommendedName>
</protein>